<dbReference type="InterPro" id="IPR006530">
    <property type="entry name" value="YD"/>
</dbReference>
<dbReference type="SMART" id="SM00458">
    <property type="entry name" value="RICIN"/>
    <property type="match status" value="1"/>
</dbReference>
<dbReference type="SMART" id="SM00560">
    <property type="entry name" value="LamGL"/>
    <property type="match status" value="1"/>
</dbReference>
<keyword evidence="2" id="KW-0677">Repeat</keyword>
<evidence type="ECO:0000256" key="1">
    <source>
        <dbReference type="ARBA" id="ARBA00022729"/>
    </source>
</evidence>
<keyword evidence="8" id="KW-1185">Reference proteome</keyword>
<dbReference type="SUPFAM" id="SSF50370">
    <property type="entry name" value="Ricin B-like lectins"/>
    <property type="match status" value="1"/>
</dbReference>
<feature type="non-terminal residue" evidence="7">
    <location>
        <position position="3115"/>
    </location>
</feature>
<dbReference type="InterPro" id="IPR056823">
    <property type="entry name" value="TEN-like_YD-shell"/>
</dbReference>
<dbReference type="Pfam" id="PF05593">
    <property type="entry name" value="RHS_repeat"/>
    <property type="match status" value="3"/>
</dbReference>
<reference evidence="7 8" key="1">
    <citation type="submission" date="2022-06" db="EMBL/GenBank/DDBJ databases">
        <title>Actinoplanes abujensis sp. nov., isolated from Nigerian arid soil.</title>
        <authorList>
            <person name="Ding P."/>
        </authorList>
    </citation>
    <scope>NUCLEOTIDE SEQUENCE [LARGE SCALE GENOMIC DNA]</scope>
    <source>
        <strain evidence="8">TRM88002</strain>
    </source>
</reference>
<dbReference type="InterPro" id="IPR013320">
    <property type="entry name" value="ConA-like_dom_sf"/>
</dbReference>
<dbReference type="PANTHER" id="PTHR32305">
    <property type="match status" value="1"/>
</dbReference>
<sequence length="3115" mass="328678">MALAFTVGLPPGAVPAEGGFPLRGLFSWLEQPAALADVLGLPVQKNPSGEGRGHYVSADETSSEGGAGQPAGRGIGAVAAELPEPPQQKKYTAPVAPGADSFDEKTSVRVPERSGERFTEYRNADGSATRRLYGSRVNFRDVDGRWQPIDTELTTREGRLETTANSVGVSLAPAGADDELATVTTAAGDSVALGVDGAAGTPAAAAGSVATYGEILPSIDLEAEALADGLRSTIVLKERPADSEWVLPLALDGLTARTATDGAVALADAAGQVALRMTPGTMEDANVDPMSGSAAQAPVTLTVDAGSVTVSADPAWLADPAREYPVRIGTTIVTGDARTDTFADADPATTNRDTDDLPVGTWKDGSAVARSYIGFDAAAADGFGDKLVRSATLNLFHSWSADCGNQQPISVRRVTVPFDGTPPADEDGLAAAPAYSDPIGTLEVADNRPACTNGAGDRGVGKWWSVPLEKDAVTDWTAGEPTDVALALTTTETDAGAFKRFTSGNVEGGEFQPFVEVTAAENTGPQVNEQYPSYGRAVPTLTPELLADASDPDDGPGSLRYMFILYGSDGKTEIGRSIPLYRKSWTVPTGVFKWAESYYWSVRVDDGLDSNQEYLYKNLITTPVPQPAVTSGLSQNSGRSFDPAAGNYTTSARDAIVTTVGPALEIVRYYNSNDPRTTQALGAGWSSILDSKVVNRGSTVVLTYPNGREMAFGRNADGTFTSPAGRSAILNSITGGYRLWEKDGNRYEFLQAKPNGVWALSTFKDVHNRTLKLNWVSGRIDSLEAASGRKLYLTWDSTTAPKHVTQVSTDAVNGAANRWTYTYSGTALTTVCPPTSSTKCHSYQYADGSLYQTVVANNQPLSYYRLTETSGTSVRSSVLENAGTDNGTYHGVTFNVAGPLAGSSAKAVGFNGSARVALPASKLSGDASNQAVSMWFKAAPSSTSRVLYGQSWQNSDNVSTKAGYNPTLYLSTEGHLMGGFPVAPQPGTAIGTLVTPSSNECIGVAGNTATVGARLGLFGCTGSVSHQFSWTTARELRVTTGGQVRCIAPENGDYGKVFVVTATCDGSAKLKWDVRANGEIVSDYSYMCFSRIEVTGQSYTGAIGQRPCDTRPRALWQRYFPRLHTAMKSGTILADNDWHHVVLSASGNSQTMYVDGEVAATQTGLQVQDMTPVYNYLGAGWLGGGWRDSGVDDTTSNAGYRRNFNGALSEVALFDTPVNAATARDLYEANNPVRQLTKVLRPSGNPAGQVTYDPIDGRVSQVTDSNGAIWRPQDPTVGGTTKVYESSVLAGVPNNYWRLNDAAATQAKNQINGETATYNAVELGWNGPFWPLTTAANFDGFPSRLTARDPTTCGADCVTDMNLSAVSMWFKTSVNGYPLFSYGNAAIQGGTTTKTYTALYVDSEGKLRGQFGTSAVNPIRSAAKVNDSKWHHVALVTWDDNQSLYLDGKIQGSLAGVPVRDNVAKYMYAGAGYLGGGYTPGTHETVPPTARGWMGQIAEVATYSKPLDGKMVEAQFKARNAVTATAVPSVTYSVQQPDHTDDAPVVSRDIHDLQGGRKLAEVDPMGNQTRYGYSTKGFLRTVTDPNGNQTINEHDVRGNVVSTATCQNRSTDRCTTTYYTYFPDATTEQPGASVMNDRLLTKRGPGSANSSDDRYLATYTYNTDNAVRTSETDALGRRTTVEYTNGSTAPSGLPTRILKPGGSVVTITYNTAGDLLSTTDPAGKRTEYEYDALGRTTKEIEVVGGTSRMIAQYEYDKQDRVVKETGAAVTNHVTGAVHTPVTTTVYNDDGLPTSETVADATGGDASRTVSFGYDTFGRRTTETDALGKTVTIGYDAYGRVASQTHADDSVVRTKYDPLGNELEVTVEGESDPVKKMAYDPAGRLASVTDAMNFVTKYEYTDNNLLTKVTRYNSANGTGTAYVEEQNAYDSAGNLTSQVTNNGLTTTTRTYDAAGRGLTATLDPAGLNRTTTHTYSVNDDVLTTTLTTGSTVVSRSESMFDKLGRALAETTYTSAGLTPTFRWMFGEITAGSTADAAGNTRGVAGAGATWSTERGGSVSLTGAAAAVTANQPVVDTSRSYTAGLRVNVGDRTADRPLLSMPAAAGRPAMELKYVTGNAFQLTINGTTAAGAETALTLKSANGTVPAAGTWAHLAASYDATSRTARLYVNGVALAPATATDFVPVTAAKVQVGHLGSTAAQGLFDEAIAFQSALTTTEAQNLSSGAVPAAGAKVVRTNQNLDADGSPVSATDARGYITYVTNDEAGRAAVLTAPEAASVTGEGTPVVSVSTTRAGYNTFGELTEQQDPLGRVSTTRYDAVGRPLETQLPDYVAPGSSTPITAKTTNAYNTVGQVASTTDPLGNTTSFEYDRFGRTTKVTAPDDGVSSFVYSKNGDLLEQTDPTGARATATYDFMGRTLTSTQAVRQTGQASTTTLAYAGGPWPATVTSAAGVVTTMEYNAAGEQKSVEDGAGNTTLTSYDGAGRPVRVTAPDNTYETAAYDLAGRMVEAKSWSAAGAALRTVSSQYDAAGNLVEGTDARGTTRTFTYDARGQLVTQTEPISGSDAIVSAFGYDLAGQRTRFTDGRGNTFVTTYNAWGLPESQIEPATAAHPNLADRTFTTSYDAAGRAVRTTSPGGVEVTSEYNNMGRLTRNTGAGAQVATVDKTFGYDAAGRVTSLTGSAGDTTIAYDDRGLPTTIGGVSGASSYTYNLDGALASRTDAAGTTSYTYDTAGRQKTVVNSGAGVDMTYAYNTMSMVSSITHGAGGNVRSFGYDNLHRVTSDELKTAGGASVAKIAYGWDLNDNLTSKTTTGFTGAAANTYTYDLADRLIGWNNGTTPTVYAYDKSGNRTQADGKTFAYDQRNQLLSSSDGTQYHYSPRGTLTSTIENGVEQQTETDAFNQVTSQTVAGGDTRTYTYDGLGRMIKPGLTYTGLANTVAGDSTTTYVRDAADGLVGVASGGTKRYAWTDLHTDVVGEFLGNGAALAASVAYDPWGKVLASGGMIGRLGYQSQWTDEGTGKVNMWARWYDPETGAFDTRDAASNNPNPASGAANRFAYAEGNPLGNTDTTGYGVDGKCGTYDYECELKKYQGQLAQYNRDMDQHQRDVRFTGEDIARQEA</sequence>
<dbReference type="InterPro" id="IPR006558">
    <property type="entry name" value="LamG-like"/>
</dbReference>
<dbReference type="Pfam" id="PF13385">
    <property type="entry name" value="Laminin_G_3"/>
    <property type="match status" value="3"/>
</dbReference>
<dbReference type="InterPro" id="IPR045351">
    <property type="entry name" value="DUF6531"/>
</dbReference>
<dbReference type="Proteomes" id="UP001523216">
    <property type="component" value="Unassembled WGS sequence"/>
</dbReference>
<dbReference type="NCBIfam" id="TIGR03696">
    <property type="entry name" value="Rhs_assc_core"/>
    <property type="match status" value="1"/>
</dbReference>
<feature type="compositionally biased region" description="Gly residues" evidence="4">
    <location>
        <begin position="65"/>
        <end position="75"/>
    </location>
</feature>
<evidence type="ECO:0000259" key="6">
    <source>
        <dbReference type="SMART" id="SM00560"/>
    </source>
</evidence>
<dbReference type="InterPro" id="IPR031325">
    <property type="entry name" value="RHS_repeat"/>
</dbReference>
<dbReference type="InterPro" id="IPR050708">
    <property type="entry name" value="T6SS_VgrG/RHS"/>
</dbReference>
<feature type="domain" description="LamG-like jellyroll fold" evidence="6">
    <location>
        <begin position="2077"/>
        <end position="2215"/>
    </location>
</feature>
<comment type="caution">
    <text evidence="7">The sequence shown here is derived from an EMBL/GenBank/DDBJ whole genome shotgun (WGS) entry which is preliminary data.</text>
</comment>
<dbReference type="Pfam" id="PF00652">
    <property type="entry name" value="Ricin_B_lectin"/>
    <property type="match status" value="1"/>
</dbReference>
<protein>
    <submittedName>
        <fullName evidence="7">LamG domain-containing protein</fullName>
    </submittedName>
</protein>
<dbReference type="InterPro" id="IPR000772">
    <property type="entry name" value="Ricin_B_lectin"/>
</dbReference>
<evidence type="ECO:0000256" key="4">
    <source>
        <dbReference type="SAM" id="MobiDB-lite"/>
    </source>
</evidence>
<evidence type="ECO:0000259" key="5">
    <source>
        <dbReference type="SMART" id="SM00458"/>
    </source>
</evidence>
<feature type="region of interest" description="Disordered" evidence="4">
    <location>
        <begin position="46"/>
        <end position="116"/>
    </location>
</feature>
<name>A0ABT0YF77_9ACTN</name>
<dbReference type="RefSeq" id="WP_251804451.1">
    <property type="nucleotide sequence ID" value="NZ_JAMQOL010000082.1"/>
</dbReference>
<dbReference type="PANTHER" id="PTHR32305:SF15">
    <property type="entry name" value="PROTEIN RHSA-RELATED"/>
    <property type="match status" value="1"/>
</dbReference>
<evidence type="ECO:0000256" key="2">
    <source>
        <dbReference type="ARBA" id="ARBA00022737"/>
    </source>
</evidence>
<dbReference type="PROSITE" id="PS50231">
    <property type="entry name" value="RICIN_B_LECTIN"/>
    <property type="match status" value="1"/>
</dbReference>
<proteinExistence type="predicted"/>
<dbReference type="SUPFAM" id="SSF49899">
    <property type="entry name" value="Concanavalin A-like lectins/glucanases"/>
    <property type="match status" value="3"/>
</dbReference>
<dbReference type="Gene3D" id="2.60.120.200">
    <property type="match status" value="2"/>
</dbReference>
<organism evidence="7 8">
    <name type="scientific">Paractinoplanes hotanensis</name>
    <dbReference type="NCBI Taxonomy" id="2906497"/>
    <lineage>
        <taxon>Bacteria</taxon>
        <taxon>Bacillati</taxon>
        <taxon>Actinomycetota</taxon>
        <taxon>Actinomycetes</taxon>
        <taxon>Micromonosporales</taxon>
        <taxon>Micromonosporaceae</taxon>
        <taxon>Paractinoplanes</taxon>
    </lineage>
</organism>
<accession>A0ABT0YF77</accession>
<dbReference type="InterPro" id="IPR022385">
    <property type="entry name" value="Rhs_assc_core"/>
</dbReference>
<feature type="domain" description="Ricin B lectin" evidence="5">
    <location>
        <begin position="987"/>
        <end position="1119"/>
    </location>
</feature>
<dbReference type="InterPro" id="IPR035992">
    <property type="entry name" value="Ricin_B-like_lectins"/>
</dbReference>
<evidence type="ECO:0000256" key="3">
    <source>
        <dbReference type="ARBA" id="ARBA00023157"/>
    </source>
</evidence>
<dbReference type="EMBL" id="JAMQOL010000082">
    <property type="protein sequence ID" value="MCM4084706.1"/>
    <property type="molecule type" value="Genomic_DNA"/>
</dbReference>
<gene>
    <name evidence="7" type="ORF">LXN57_44975</name>
</gene>
<dbReference type="Pfam" id="PF20148">
    <property type="entry name" value="DUF6531"/>
    <property type="match status" value="1"/>
</dbReference>
<dbReference type="Gene3D" id="2.80.10.50">
    <property type="match status" value="1"/>
</dbReference>
<dbReference type="Gene3D" id="2.180.10.10">
    <property type="entry name" value="RHS repeat-associated core"/>
    <property type="match status" value="4"/>
</dbReference>
<keyword evidence="1" id="KW-0732">Signal</keyword>
<dbReference type="Gene3D" id="3.90.930.1">
    <property type="match status" value="1"/>
</dbReference>
<evidence type="ECO:0000313" key="7">
    <source>
        <dbReference type="EMBL" id="MCM4084706.1"/>
    </source>
</evidence>
<evidence type="ECO:0000313" key="8">
    <source>
        <dbReference type="Proteomes" id="UP001523216"/>
    </source>
</evidence>
<keyword evidence="3" id="KW-1015">Disulfide bond</keyword>
<dbReference type="Pfam" id="PF25023">
    <property type="entry name" value="TEN_YD-shell"/>
    <property type="match status" value="4"/>
</dbReference>
<dbReference type="NCBIfam" id="TIGR01643">
    <property type="entry name" value="YD_repeat_2x"/>
    <property type="match status" value="8"/>
</dbReference>
<feature type="compositionally biased region" description="Basic and acidic residues" evidence="4">
    <location>
        <begin position="102"/>
        <end position="116"/>
    </location>
</feature>